<dbReference type="SUPFAM" id="SSF54534">
    <property type="entry name" value="FKBP-like"/>
    <property type="match status" value="1"/>
</dbReference>
<comment type="catalytic activity">
    <reaction evidence="1 5">
        <text>[protein]-peptidylproline (omega=180) = [protein]-peptidylproline (omega=0)</text>
        <dbReference type="Rhea" id="RHEA:16237"/>
        <dbReference type="Rhea" id="RHEA-COMP:10747"/>
        <dbReference type="Rhea" id="RHEA-COMP:10748"/>
        <dbReference type="ChEBI" id="CHEBI:83833"/>
        <dbReference type="ChEBI" id="CHEBI:83834"/>
        <dbReference type="EC" id="5.2.1.8"/>
    </reaction>
</comment>
<dbReference type="Proteomes" id="UP001234989">
    <property type="component" value="Chromosome 3"/>
</dbReference>
<dbReference type="InterPro" id="IPR001179">
    <property type="entry name" value="PPIase_FKBP_dom"/>
</dbReference>
<keyword evidence="3 5" id="KW-0697">Rotamase</keyword>
<dbReference type="Gene3D" id="2.60.120.340">
    <property type="entry name" value="Nucleoplasmin core domain"/>
    <property type="match status" value="1"/>
</dbReference>
<dbReference type="InterPro" id="IPR036824">
    <property type="entry name" value="Nucleoplasmin_core_dom_sf"/>
</dbReference>
<organism evidence="8 9">
    <name type="scientific">Solanum verrucosum</name>
    <dbReference type="NCBI Taxonomy" id="315347"/>
    <lineage>
        <taxon>Eukaryota</taxon>
        <taxon>Viridiplantae</taxon>
        <taxon>Streptophyta</taxon>
        <taxon>Embryophyta</taxon>
        <taxon>Tracheophyta</taxon>
        <taxon>Spermatophyta</taxon>
        <taxon>Magnoliopsida</taxon>
        <taxon>eudicotyledons</taxon>
        <taxon>Gunneridae</taxon>
        <taxon>Pentapetalae</taxon>
        <taxon>asterids</taxon>
        <taxon>lamiids</taxon>
        <taxon>Solanales</taxon>
        <taxon>Solanaceae</taxon>
        <taxon>Solanoideae</taxon>
        <taxon>Solaneae</taxon>
        <taxon>Solanum</taxon>
    </lineage>
</organism>
<dbReference type="Gene3D" id="3.10.50.40">
    <property type="match status" value="2"/>
</dbReference>
<evidence type="ECO:0000256" key="6">
    <source>
        <dbReference type="SAM" id="MobiDB-lite"/>
    </source>
</evidence>
<keyword evidence="9" id="KW-1185">Reference proteome</keyword>
<feature type="compositionally biased region" description="Basic and acidic residues" evidence="6">
    <location>
        <begin position="282"/>
        <end position="294"/>
    </location>
</feature>
<dbReference type="EC" id="5.2.1.8" evidence="2 5"/>
<feature type="compositionally biased region" description="Basic and acidic residues" evidence="6">
    <location>
        <begin position="314"/>
        <end position="329"/>
    </location>
</feature>
<evidence type="ECO:0000256" key="3">
    <source>
        <dbReference type="ARBA" id="ARBA00023110"/>
    </source>
</evidence>
<feature type="compositionally biased region" description="Basic and acidic residues" evidence="6">
    <location>
        <begin position="339"/>
        <end position="361"/>
    </location>
</feature>
<evidence type="ECO:0000259" key="7">
    <source>
        <dbReference type="PROSITE" id="PS50059"/>
    </source>
</evidence>
<proteinExistence type="predicted"/>
<feature type="domain" description="PPIase FKBP-type" evidence="7">
    <location>
        <begin position="412"/>
        <end position="531"/>
    </location>
</feature>
<name>A0AAF0TMB2_SOLVR</name>
<evidence type="ECO:0000256" key="5">
    <source>
        <dbReference type="PROSITE-ProRule" id="PRU00277"/>
    </source>
</evidence>
<dbReference type="AlphaFoldDB" id="A0AAF0TMB2"/>
<keyword evidence="4 5" id="KW-0413">Isomerase</keyword>
<accession>A0AAF0TMB2</accession>
<feature type="compositionally biased region" description="Basic and acidic residues" evidence="6">
    <location>
        <begin position="159"/>
        <end position="175"/>
    </location>
</feature>
<dbReference type="Pfam" id="PF17800">
    <property type="entry name" value="NPL"/>
    <property type="match status" value="1"/>
</dbReference>
<evidence type="ECO:0000313" key="9">
    <source>
        <dbReference type="Proteomes" id="UP001234989"/>
    </source>
</evidence>
<evidence type="ECO:0000313" key="8">
    <source>
        <dbReference type="EMBL" id="WMV20318.1"/>
    </source>
</evidence>
<evidence type="ECO:0000256" key="2">
    <source>
        <dbReference type="ARBA" id="ARBA00013194"/>
    </source>
</evidence>
<sequence>MAFWGVELKSGKPFTHNFEKERGRLHISQATLGSGSSNKKSIVQCKVGDKEPIYVCSLLPEKLETCPLNLEFEEDEDVTFSVIGSHNVHLSGFFYGESEDCCGDEHGSDYEEGASETDSASDDSFEFNYDTEDEDEDGSTDDDDFIMYPPSPIPNSGVRIEEILEDEKPTDENGTSKKPKKKKNQSNGIDYSERQIVVKGNTGSPQMESEDEDGFPISAPSENKTKSVRSKKTDGTKDQDTGEEAGEKKGLKKRLRDDTGKANDQQREDNAKQNKKNKKKKVLDGEESAREDVLKSSANPEHVEGNDEAVSVGKTEDGQKPTNEKDTEKKKKKKKNKKNQQDGKAVTEVEKDKKNESHEVQEENAGTKPSHARTFGNGLVIEELAMGKPDGKKASPGKKEYTTFIDNDLSATEQVGVRYIGKLKKNGKIFDSNIGKRPFEFRLGIGQVIKGWDVGVNGMRIGDKRRITIPPAMGYGFEFLFAIICSIRSLVQEHENLSWVVAKFLYGAKGAGRDIPPNSWLVFDVELVNVN</sequence>
<dbReference type="Pfam" id="PF00254">
    <property type="entry name" value="FKBP_C"/>
    <property type="match status" value="1"/>
</dbReference>
<protein>
    <recommendedName>
        <fullName evidence="2 5">peptidylprolyl isomerase</fullName>
        <ecNumber evidence="2 5">5.2.1.8</ecNumber>
    </recommendedName>
</protein>
<dbReference type="InterPro" id="IPR041232">
    <property type="entry name" value="NPL"/>
</dbReference>
<dbReference type="GO" id="GO:0003755">
    <property type="term" value="F:peptidyl-prolyl cis-trans isomerase activity"/>
    <property type="evidence" value="ECO:0007669"/>
    <property type="project" value="UniProtKB-KW"/>
</dbReference>
<gene>
    <name evidence="8" type="ORF">MTR67_013703</name>
</gene>
<reference evidence="8" key="1">
    <citation type="submission" date="2023-08" db="EMBL/GenBank/DDBJ databases">
        <title>A de novo genome assembly of Solanum verrucosum Schlechtendal, a Mexican diploid species geographically isolated from the other diploid A-genome species in potato relatives.</title>
        <authorList>
            <person name="Hosaka K."/>
        </authorList>
    </citation>
    <scope>NUCLEOTIDE SEQUENCE</scope>
    <source>
        <tissue evidence="8">Young leaves</tissue>
    </source>
</reference>
<dbReference type="InterPro" id="IPR046357">
    <property type="entry name" value="PPIase_dom_sf"/>
</dbReference>
<dbReference type="SUPFAM" id="SSF69203">
    <property type="entry name" value="Nucleoplasmin-like core domain"/>
    <property type="match status" value="1"/>
</dbReference>
<evidence type="ECO:0000256" key="4">
    <source>
        <dbReference type="ARBA" id="ARBA00023235"/>
    </source>
</evidence>
<dbReference type="PROSITE" id="PS50059">
    <property type="entry name" value="FKBP_PPIASE"/>
    <property type="match status" value="1"/>
</dbReference>
<feature type="compositionally biased region" description="Basic and acidic residues" evidence="6">
    <location>
        <begin position="231"/>
        <end position="272"/>
    </location>
</feature>
<feature type="region of interest" description="Disordered" evidence="6">
    <location>
        <begin position="104"/>
        <end position="374"/>
    </location>
</feature>
<dbReference type="EMBL" id="CP133614">
    <property type="protein sequence ID" value="WMV20318.1"/>
    <property type="molecule type" value="Genomic_DNA"/>
</dbReference>
<dbReference type="PANTHER" id="PTHR43811">
    <property type="entry name" value="FKBP-TYPE PEPTIDYL-PROLYL CIS-TRANS ISOMERASE FKPA"/>
    <property type="match status" value="1"/>
</dbReference>
<feature type="compositionally biased region" description="Acidic residues" evidence="6">
    <location>
        <begin position="110"/>
        <end position="145"/>
    </location>
</feature>
<dbReference type="PANTHER" id="PTHR43811:SF19">
    <property type="entry name" value="39 KDA FK506-BINDING NUCLEAR PROTEIN"/>
    <property type="match status" value="1"/>
</dbReference>
<evidence type="ECO:0000256" key="1">
    <source>
        <dbReference type="ARBA" id="ARBA00000971"/>
    </source>
</evidence>